<evidence type="ECO:0000313" key="2">
    <source>
        <dbReference type="EMBL" id="NKY26455.1"/>
    </source>
</evidence>
<comment type="caution">
    <text evidence="2">The sequence shown here is derived from an EMBL/GenBank/DDBJ whole genome shotgun (WGS) entry which is preliminary data.</text>
</comment>
<name>A0A7X6R2K4_9NOCA</name>
<reference evidence="2 3" key="1">
    <citation type="submission" date="2020-04" db="EMBL/GenBank/DDBJ databases">
        <title>MicrobeNet Type strains.</title>
        <authorList>
            <person name="Nicholson A.C."/>
        </authorList>
    </citation>
    <scope>NUCLEOTIDE SEQUENCE [LARGE SCALE GENOMIC DNA]</scope>
    <source>
        <strain evidence="2 3">DSM 44956</strain>
    </source>
</reference>
<sequence length="104" mass="10307">MIKTCSAALLAASAFGSLLLLPAAPAHAQSPACGAAIDAINAAIDESGGNLDPTVQQSLATKLSAIEAEGAEKAAIAGYAHALTDDKVANMDAATDELNRVCKG</sequence>
<accession>A0A7X6R2K4</accession>
<evidence type="ECO:0000313" key="3">
    <source>
        <dbReference type="Proteomes" id="UP000540698"/>
    </source>
</evidence>
<evidence type="ECO:0000256" key="1">
    <source>
        <dbReference type="SAM" id="SignalP"/>
    </source>
</evidence>
<dbReference type="Proteomes" id="UP000540698">
    <property type="component" value="Unassembled WGS sequence"/>
</dbReference>
<feature type="chain" id="PRO_5030702673" description="Haemophore haem-binding domain-containing protein" evidence="1">
    <location>
        <begin position="29"/>
        <end position="104"/>
    </location>
</feature>
<gene>
    <name evidence="2" type="ORF">HGB38_09515</name>
</gene>
<feature type="signal peptide" evidence="1">
    <location>
        <begin position="1"/>
        <end position="28"/>
    </location>
</feature>
<keyword evidence="1" id="KW-0732">Signal</keyword>
<proteinExistence type="predicted"/>
<dbReference type="AlphaFoldDB" id="A0A7X6R2K4"/>
<dbReference type="EMBL" id="JAAXOS010000004">
    <property type="protein sequence ID" value="NKY26455.1"/>
    <property type="molecule type" value="Genomic_DNA"/>
</dbReference>
<dbReference type="RefSeq" id="WP_040868263.1">
    <property type="nucleotide sequence ID" value="NZ_JAAXOS010000004.1"/>
</dbReference>
<evidence type="ECO:0008006" key="4">
    <source>
        <dbReference type="Google" id="ProtNLM"/>
    </source>
</evidence>
<organism evidence="2 3">
    <name type="scientific">Nocardia gamkensis</name>
    <dbReference type="NCBI Taxonomy" id="352869"/>
    <lineage>
        <taxon>Bacteria</taxon>
        <taxon>Bacillati</taxon>
        <taxon>Actinomycetota</taxon>
        <taxon>Actinomycetes</taxon>
        <taxon>Mycobacteriales</taxon>
        <taxon>Nocardiaceae</taxon>
        <taxon>Nocardia</taxon>
    </lineage>
</organism>
<protein>
    <recommendedName>
        <fullName evidence="4">Haemophore haem-binding domain-containing protein</fullName>
    </recommendedName>
</protein>
<keyword evidence="3" id="KW-1185">Reference proteome</keyword>